<keyword evidence="3" id="KW-0804">Transcription</keyword>
<dbReference type="PRINTS" id="PR00598">
    <property type="entry name" value="HTHMARR"/>
</dbReference>
<dbReference type="SMART" id="SM00347">
    <property type="entry name" value="HTH_MARR"/>
    <property type="match status" value="1"/>
</dbReference>
<dbReference type="EMBL" id="BMIR01000009">
    <property type="protein sequence ID" value="GGE42434.1"/>
    <property type="molecule type" value="Genomic_DNA"/>
</dbReference>
<keyword evidence="2" id="KW-0238">DNA-binding</keyword>
<evidence type="ECO:0000256" key="2">
    <source>
        <dbReference type="ARBA" id="ARBA00023125"/>
    </source>
</evidence>
<reference evidence="5" key="1">
    <citation type="journal article" date="2014" name="Int. J. Syst. Evol. Microbiol.">
        <title>Complete genome sequence of Corynebacterium casei LMG S-19264T (=DSM 44701T), isolated from a smear-ripened cheese.</title>
        <authorList>
            <consortium name="US DOE Joint Genome Institute (JGI-PGF)"/>
            <person name="Walter F."/>
            <person name="Albersmeier A."/>
            <person name="Kalinowski J."/>
            <person name="Ruckert C."/>
        </authorList>
    </citation>
    <scope>NUCLEOTIDE SEQUENCE</scope>
    <source>
        <strain evidence="5">CGMCC 1.15371</strain>
    </source>
</reference>
<organism evidence="5 6">
    <name type="scientific">Pullulanibacillus camelliae</name>
    <dbReference type="NCBI Taxonomy" id="1707096"/>
    <lineage>
        <taxon>Bacteria</taxon>
        <taxon>Bacillati</taxon>
        <taxon>Bacillota</taxon>
        <taxon>Bacilli</taxon>
        <taxon>Bacillales</taxon>
        <taxon>Sporolactobacillaceae</taxon>
        <taxon>Pullulanibacillus</taxon>
    </lineage>
</organism>
<evidence type="ECO:0000259" key="4">
    <source>
        <dbReference type="PROSITE" id="PS50995"/>
    </source>
</evidence>
<dbReference type="SUPFAM" id="SSF46785">
    <property type="entry name" value="Winged helix' DNA-binding domain"/>
    <property type="match status" value="1"/>
</dbReference>
<dbReference type="AlphaFoldDB" id="A0A8J2VPK9"/>
<dbReference type="InterPro" id="IPR036388">
    <property type="entry name" value="WH-like_DNA-bd_sf"/>
</dbReference>
<protein>
    <submittedName>
        <fullName evidence="5">Putative HTH-type transcriptional regulator YsmB</fullName>
    </submittedName>
</protein>
<sequence>MAEINTMSHETTAKIEKQLRWISSVIKDTGRQMLTEYNMTPPQFVALQWISEKDGITIGELSQYMFFPFSTTTDLVDRIEERGFVKRAKDEKDKRVVRLFLLPKGREAIQAVILKRQEYLEKKFEDFTDDELQEFQLGLDKLYQEIKKDF</sequence>
<dbReference type="PANTHER" id="PTHR42756:SF1">
    <property type="entry name" value="TRANSCRIPTIONAL REPRESSOR OF EMRAB OPERON"/>
    <property type="match status" value="1"/>
</dbReference>
<feature type="domain" description="HTH marR-type" evidence="4">
    <location>
        <begin position="12"/>
        <end position="144"/>
    </location>
</feature>
<dbReference type="GO" id="GO:0003677">
    <property type="term" value="F:DNA binding"/>
    <property type="evidence" value="ECO:0007669"/>
    <property type="project" value="UniProtKB-KW"/>
</dbReference>
<keyword evidence="6" id="KW-1185">Reference proteome</keyword>
<evidence type="ECO:0000256" key="3">
    <source>
        <dbReference type="ARBA" id="ARBA00023163"/>
    </source>
</evidence>
<comment type="caution">
    <text evidence="5">The sequence shown here is derived from an EMBL/GenBank/DDBJ whole genome shotgun (WGS) entry which is preliminary data.</text>
</comment>
<dbReference type="PROSITE" id="PS50995">
    <property type="entry name" value="HTH_MARR_2"/>
    <property type="match status" value="1"/>
</dbReference>
<evidence type="ECO:0000313" key="5">
    <source>
        <dbReference type="EMBL" id="GGE42434.1"/>
    </source>
</evidence>
<gene>
    <name evidence="5" type="primary">ysmB</name>
    <name evidence="5" type="ORF">GCM10011391_21530</name>
</gene>
<reference evidence="5" key="2">
    <citation type="submission" date="2020-09" db="EMBL/GenBank/DDBJ databases">
        <authorList>
            <person name="Sun Q."/>
            <person name="Zhou Y."/>
        </authorList>
    </citation>
    <scope>NUCLEOTIDE SEQUENCE</scope>
    <source>
        <strain evidence="5">CGMCC 1.15371</strain>
    </source>
</reference>
<dbReference type="InterPro" id="IPR000835">
    <property type="entry name" value="HTH_MarR-typ"/>
</dbReference>
<dbReference type="Proteomes" id="UP000628775">
    <property type="component" value="Unassembled WGS sequence"/>
</dbReference>
<dbReference type="RefSeq" id="WP_188693457.1">
    <property type="nucleotide sequence ID" value="NZ_BMIR01000009.1"/>
</dbReference>
<proteinExistence type="predicted"/>
<evidence type="ECO:0000256" key="1">
    <source>
        <dbReference type="ARBA" id="ARBA00023015"/>
    </source>
</evidence>
<dbReference type="Gene3D" id="1.10.10.10">
    <property type="entry name" value="Winged helix-like DNA-binding domain superfamily/Winged helix DNA-binding domain"/>
    <property type="match status" value="1"/>
</dbReference>
<dbReference type="PANTHER" id="PTHR42756">
    <property type="entry name" value="TRANSCRIPTIONAL REGULATOR, MARR"/>
    <property type="match status" value="1"/>
</dbReference>
<dbReference type="GO" id="GO:0003700">
    <property type="term" value="F:DNA-binding transcription factor activity"/>
    <property type="evidence" value="ECO:0007669"/>
    <property type="project" value="InterPro"/>
</dbReference>
<keyword evidence="1" id="KW-0805">Transcription regulation</keyword>
<dbReference type="Pfam" id="PF01047">
    <property type="entry name" value="MarR"/>
    <property type="match status" value="1"/>
</dbReference>
<evidence type="ECO:0000313" key="6">
    <source>
        <dbReference type="Proteomes" id="UP000628775"/>
    </source>
</evidence>
<dbReference type="InterPro" id="IPR036390">
    <property type="entry name" value="WH_DNA-bd_sf"/>
</dbReference>
<accession>A0A8J2VPK9</accession>
<name>A0A8J2VPK9_9BACL</name>